<protein>
    <submittedName>
        <fullName evidence="3">Thioesterase family protein</fullName>
    </submittedName>
</protein>
<dbReference type="Pfam" id="PF13622">
    <property type="entry name" value="4HBT_3"/>
    <property type="match status" value="1"/>
</dbReference>
<dbReference type="InterPro" id="IPR029069">
    <property type="entry name" value="HotDog_dom_sf"/>
</dbReference>
<reference evidence="3 4" key="1">
    <citation type="submission" date="2021-08" db="EMBL/GenBank/DDBJ databases">
        <authorList>
            <person name="Tuo L."/>
        </authorList>
    </citation>
    <scope>NUCLEOTIDE SEQUENCE [LARGE SCALE GENOMIC DNA]</scope>
    <source>
        <strain evidence="3 4">JCM 31229</strain>
    </source>
</reference>
<sequence>MSLPAILSAAARTSDGLSFEIPTPWLQGRTSYGGLSSTLALQAAQRLVPDLPPLRTAQVSFVGPLAGEVTAKATLLRRGRTAAFVRADVISEAGLGLAATFVFTHDRSSHIDHVDLPAPVALPEQPTPTVLSAGVPSFIGNFDVIEVSGAPNEWMRWVRLKDRQGLDAMTEIVAVGDALPPAALRLAKTFGPLSSMTWLINLLTSEPKTRDGWWLMRSTTEYARNGCSSQGMAIWNADGVPIASGMQSVALFM</sequence>
<dbReference type="InterPro" id="IPR049450">
    <property type="entry name" value="ACOT8-like_C"/>
</dbReference>
<accession>A0ABS7PTA8</accession>
<feature type="domain" description="Acyl-CoA thioesterase-like N-terminal HotDog" evidence="1">
    <location>
        <begin position="22"/>
        <end position="103"/>
    </location>
</feature>
<evidence type="ECO:0000313" key="3">
    <source>
        <dbReference type="EMBL" id="MBY8824572.1"/>
    </source>
</evidence>
<evidence type="ECO:0000259" key="1">
    <source>
        <dbReference type="Pfam" id="PF13622"/>
    </source>
</evidence>
<organism evidence="3 4">
    <name type="scientific">Sphingomonas colocasiae</name>
    <dbReference type="NCBI Taxonomy" id="1848973"/>
    <lineage>
        <taxon>Bacteria</taxon>
        <taxon>Pseudomonadati</taxon>
        <taxon>Pseudomonadota</taxon>
        <taxon>Alphaproteobacteria</taxon>
        <taxon>Sphingomonadales</taxon>
        <taxon>Sphingomonadaceae</taxon>
        <taxon>Sphingomonas</taxon>
    </lineage>
</organism>
<dbReference type="EMBL" id="JAINVV010000009">
    <property type="protein sequence ID" value="MBY8824572.1"/>
    <property type="molecule type" value="Genomic_DNA"/>
</dbReference>
<gene>
    <name evidence="3" type="ORF">K7G82_19865</name>
</gene>
<dbReference type="Proteomes" id="UP000706039">
    <property type="component" value="Unassembled WGS sequence"/>
</dbReference>
<dbReference type="Gene3D" id="2.40.160.210">
    <property type="entry name" value="Acyl-CoA thioesterase, double hotdog domain"/>
    <property type="match status" value="1"/>
</dbReference>
<name>A0ABS7PTA8_9SPHN</name>
<evidence type="ECO:0000313" key="4">
    <source>
        <dbReference type="Proteomes" id="UP000706039"/>
    </source>
</evidence>
<dbReference type="Pfam" id="PF20789">
    <property type="entry name" value="4HBT_3C"/>
    <property type="match status" value="1"/>
</dbReference>
<comment type="caution">
    <text evidence="3">The sequence shown here is derived from an EMBL/GenBank/DDBJ whole genome shotgun (WGS) entry which is preliminary data.</text>
</comment>
<dbReference type="SUPFAM" id="SSF54637">
    <property type="entry name" value="Thioesterase/thiol ester dehydrase-isomerase"/>
    <property type="match status" value="2"/>
</dbReference>
<proteinExistence type="predicted"/>
<dbReference type="InterPro" id="IPR042171">
    <property type="entry name" value="Acyl-CoA_hotdog"/>
</dbReference>
<evidence type="ECO:0000259" key="2">
    <source>
        <dbReference type="Pfam" id="PF20789"/>
    </source>
</evidence>
<keyword evidence="4" id="KW-1185">Reference proteome</keyword>
<dbReference type="InterPro" id="IPR049449">
    <property type="entry name" value="TesB_ACOT8-like_N"/>
</dbReference>
<dbReference type="RefSeq" id="WP_222991668.1">
    <property type="nucleotide sequence ID" value="NZ_JAINVV010000009.1"/>
</dbReference>
<feature type="domain" description="Acyl-CoA thioesterase-like C-terminal" evidence="2">
    <location>
        <begin position="128"/>
        <end position="250"/>
    </location>
</feature>